<organism evidence="1 2">
    <name type="scientific">Sinorhizobium chiapasense</name>
    <dbReference type="NCBI Taxonomy" id="501572"/>
    <lineage>
        <taxon>Bacteria</taxon>
        <taxon>Pseudomonadati</taxon>
        <taxon>Pseudomonadota</taxon>
        <taxon>Alphaproteobacteria</taxon>
        <taxon>Hyphomicrobiales</taxon>
        <taxon>Rhizobiaceae</taxon>
        <taxon>Sinorhizobium/Ensifer group</taxon>
        <taxon>Sinorhizobium</taxon>
    </lineage>
</organism>
<proteinExistence type="predicted"/>
<name>A0ABZ2BJE0_9HYPH</name>
<dbReference type="Proteomes" id="UP001432360">
    <property type="component" value="Plasmid pSchITTGS70d"/>
</dbReference>
<evidence type="ECO:0000313" key="2">
    <source>
        <dbReference type="Proteomes" id="UP001432360"/>
    </source>
</evidence>
<sequence length="101" mass="11124">MPEHGLFIGKLGSVFVVPGAVARCPEDWRKEVAYEMMKLGMIVAELPYRFLIGNELDGADGKVAAGPSLVQLVAARMHARHIAALTRRIDPERCYQAEFIG</sequence>
<evidence type="ECO:0000313" key="1">
    <source>
        <dbReference type="EMBL" id="WVT07580.1"/>
    </source>
</evidence>
<keyword evidence="1" id="KW-0614">Plasmid</keyword>
<geneLocation type="plasmid" evidence="1 2">
    <name>pSchITTGS70d</name>
</geneLocation>
<dbReference type="EMBL" id="CP133152">
    <property type="protein sequence ID" value="WVT07580.1"/>
    <property type="molecule type" value="Genomic_DNA"/>
</dbReference>
<dbReference type="RefSeq" id="WP_331376598.1">
    <property type="nucleotide sequence ID" value="NZ_CP133152.1"/>
</dbReference>
<protein>
    <submittedName>
        <fullName evidence="1">Uncharacterized protein</fullName>
    </submittedName>
</protein>
<reference evidence="1" key="1">
    <citation type="submission" date="2023-08" db="EMBL/GenBank/DDBJ databases">
        <title>Complete genome sequence of Sinorhizobium chiapanecum ITTG S70 isolated from Acaciella angustissima nodules in Chiapas-Mexico.</title>
        <authorList>
            <person name="Rincon-Rosales R."/>
            <person name="Rogel M.A."/>
            <person name="Rincon-Medina C.I."/>
            <person name="Guerrero G."/>
            <person name="Manzano-Gomez L.A."/>
            <person name="Lopez-Lopez A."/>
            <person name="Rincon Molina F.A."/>
            <person name="Martinez-Romero E."/>
        </authorList>
    </citation>
    <scope>NUCLEOTIDE SEQUENCE</scope>
    <source>
        <strain evidence="1">ITTG S70</strain>
        <plasmid evidence="1">pSchITTGS70d</plasmid>
    </source>
</reference>
<accession>A0ABZ2BJE0</accession>
<gene>
    <name evidence="1" type="ORF">RB548_25760</name>
</gene>
<keyword evidence="2" id="KW-1185">Reference proteome</keyword>